<feature type="chain" id="PRO_5040926185" description="Secreted protein" evidence="2">
    <location>
        <begin position="31"/>
        <end position="216"/>
    </location>
</feature>
<protein>
    <recommendedName>
        <fullName evidence="5">Secreted protein</fullName>
    </recommendedName>
</protein>
<feature type="region of interest" description="Disordered" evidence="1">
    <location>
        <begin position="124"/>
        <end position="216"/>
    </location>
</feature>
<evidence type="ECO:0000313" key="3">
    <source>
        <dbReference type="EMBL" id="MCF4005692.1"/>
    </source>
</evidence>
<keyword evidence="4" id="KW-1185">Reference proteome</keyword>
<dbReference type="EMBL" id="JAKGSI010000001">
    <property type="protein sequence ID" value="MCF4005692.1"/>
    <property type="molecule type" value="Genomic_DNA"/>
</dbReference>
<proteinExistence type="predicted"/>
<feature type="compositionally biased region" description="Low complexity" evidence="1">
    <location>
        <begin position="29"/>
        <end position="47"/>
    </location>
</feature>
<evidence type="ECO:0000256" key="2">
    <source>
        <dbReference type="SAM" id="SignalP"/>
    </source>
</evidence>
<accession>A0A9X1U6H2</accession>
<organism evidence="3 4">
    <name type="scientific">Corynebacterium uropygiale</name>
    <dbReference type="NCBI Taxonomy" id="1775911"/>
    <lineage>
        <taxon>Bacteria</taxon>
        <taxon>Bacillati</taxon>
        <taxon>Actinomycetota</taxon>
        <taxon>Actinomycetes</taxon>
        <taxon>Mycobacteriales</taxon>
        <taxon>Corynebacteriaceae</taxon>
        <taxon>Corynebacterium</taxon>
    </lineage>
</organism>
<comment type="caution">
    <text evidence="3">The sequence shown here is derived from an EMBL/GenBank/DDBJ whole genome shotgun (WGS) entry which is preliminary data.</text>
</comment>
<feature type="compositionally biased region" description="Polar residues" evidence="1">
    <location>
        <begin position="124"/>
        <end position="140"/>
    </location>
</feature>
<feature type="compositionally biased region" description="Basic and acidic residues" evidence="1">
    <location>
        <begin position="166"/>
        <end position="183"/>
    </location>
</feature>
<feature type="region of interest" description="Disordered" evidence="1">
    <location>
        <begin position="24"/>
        <end position="92"/>
    </location>
</feature>
<feature type="compositionally biased region" description="Gly residues" evidence="1">
    <location>
        <begin position="202"/>
        <end position="216"/>
    </location>
</feature>
<sequence length="216" mass="22828">MKRRKRRTILAAVGCSVLLGGALNNWSDQAEPPAQPEPQAAEAPAAEGSVDDEYVRVCYNPETKERVEDEQCPHEEGDGDGGDTVVNNNNSGGSPLTPLLWYYIGRMSARGTGPIIPAVGSQVADNMGSTQKPKNGTIVRNVSRDQRSFADSYRSSKDVSYTGDGKTTRSKSEAENHRSEALKKNSGSSNAGKNQDAVKKSGGFGKSGASRGGHGG</sequence>
<dbReference type="AlphaFoldDB" id="A0A9X1U6H2"/>
<evidence type="ECO:0008006" key="5">
    <source>
        <dbReference type="Google" id="ProtNLM"/>
    </source>
</evidence>
<dbReference type="RefSeq" id="WP_236117500.1">
    <property type="nucleotide sequence ID" value="NZ_JAKGSI010000001.1"/>
</dbReference>
<keyword evidence="2" id="KW-0732">Signal</keyword>
<gene>
    <name evidence="3" type="ORF">L1O03_00655</name>
</gene>
<dbReference type="Proteomes" id="UP001139336">
    <property type="component" value="Unassembled WGS sequence"/>
</dbReference>
<evidence type="ECO:0000256" key="1">
    <source>
        <dbReference type="SAM" id="MobiDB-lite"/>
    </source>
</evidence>
<reference evidence="3" key="1">
    <citation type="submission" date="2022-01" db="EMBL/GenBank/DDBJ databases">
        <title>Corynebacterium sp. nov isolated from isolated from the feces of the greater white-fronted geese (Anser albifrons) at Poyang Lake, PR China.</title>
        <authorList>
            <person name="Liu Q."/>
        </authorList>
    </citation>
    <scope>NUCLEOTIDE SEQUENCE</scope>
    <source>
        <strain evidence="3">JCM 32435</strain>
    </source>
</reference>
<feature type="compositionally biased region" description="Low complexity" evidence="1">
    <location>
        <begin position="83"/>
        <end position="92"/>
    </location>
</feature>
<name>A0A9X1U6H2_9CORY</name>
<evidence type="ECO:0000313" key="4">
    <source>
        <dbReference type="Proteomes" id="UP001139336"/>
    </source>
</evidence>
<feature type="compositionally biased region" description="Basic and acidic residues" evidence="1">
    <location>
        <begin position="62"/>
        <end position="76"/>
    </location>
</feature>
<feature type="signal peptide" evidence="2">
    <location>
        <begin position="1"/>
        <end position="30"/>
    </location>
</feature>